<dbReference type="Gene3D" id="1.20.58.1610">
    <property type="entry name" value="NADH:ubiquinone/plastoquinone oxidoreductase, chain 3"/>
    <property type="match status" value="1"/>
</dbReference>
<comment type="similarity">
    <text evidence="2 7 8">Belongs to the complex I subunit 3 family.</text>
</comment>
<comment type="function">
    <text evidence="7">NDH-1 shuttles electrons from NADH, via FMN and iron-sulfur (Fe-S) centers, to quinones in the respiratory chain. The immediate electron acceptor for the enzyme in this species is believed to be ubiquinone. Couples the redox reaction to proton translocation (for every two electrons transferred, four hydrogen ions are translocated across the cytoplasmic membrane), and thus conserves the redox energy in a proton gradient.</text>
</comment>
<evidence type="ECO:0000313" key="9">
    <source>
        <dbReference type="EMBL" id="TKJ42562.1"/>
    </source>
</evidence>
<dbReference type="Pfam" id="PF00507">
    <property type="entry name" value="Oxidored_q4"/>
    <property type="match status" value="1"/>
</dbReference>
<feature type="transmembrane region" description="Helical" evidence="7">
    <location>
        <begin position="85"/>
        <end position="109"/>
    </location>
</feature>
<dbReference type="InterPro" id="IPR023043">
    <property type="entry name" value="NAD(P)H_OxRDtase_bac/plastid"/>
</dbReference>
<dbReference type="Proteomes" id="UP000319619">
    <property type="component" value="Unassembled WGS sequence"/>
</dbReference>
<accession>A0A532V604</accession>
<evidence type="ECO:0000256" key="6">
    <source>
        <dbReference type="ARBA" id="ARBA00023136"/>
    </source>
</evidence>
<protein>
    <recommendedName>
        <fullName evidence="7">NADH-quinone oxidoreductase subunit A</fullName>
        <ecNumber evidence="7">7.1.1.-</ecNumber>
    </recommendedName>
    <alternativeName>
        <fullName evidence="7">NADH dehydrogenase I subunit A</fullName>
    </alternativeName>
    <alternativeName>
        <fullName evidence="7">NDH-1 subunit A</fullName>
    </alternativeName>
    <alternativeName>
        <fullName evidence="7">NUO1</fullName>
    </alternativeName>
</protein>
<dbReference type="GO" id="GO:0005886">
    <property type="term" value="C:plasma membrane"/>
    <property type="evidence" value="ECO:0007669"/>
    <property type="project" value="UniProtKB-SubCell"/>
</dbReference>
<dbReference type="GO" id="GO:0048038">
    <property type="term" value="F:quinone binding"/>
    <property type="evidence" value="ECO:0007669"/>
    <property type="project" value="UniProtKB-KW"/>
</dbReference>
<feature type="transmembrane region" description="Helical" evidence="7">
    <location>
        <begin position="58"/>
        <end position="79"/>
    </location>
</feature>
<keyword evidence="7 8" id="KW-0874">Quinone</keyword>
<evidence type="ECO:0000313" key="10">
    <source>
        <dbReference type="Proteomes" id="UP000319619"/>
    </source>
</evidence>
<keyword evidence="5 7" id="KW-1133">Transmembrane helix</keyword>
<keyword evidence="7" id="KW-0830">Ubiquinone</keyword>
<dbReference type="GO" id="GO:0030964">
    <property type="term" value="C:NADH dehydrogenase complex"/>
    <property type="evidence" value="ECO:0007669"/>
    <property type="project" value="TreeGrafter"/>
</dbReference>
<dbReference type="EMBL" id="NJBN01000001">
    <property type="protein sequence ID" value="TKJ42562.1"/>
    <property type="molecule type" value="Genomic_DNA"/>
</dbReference>
<dbReference type="GO" id="GO:0050136">
    <property type="term" value="F:NADH dehydrogenase (quinone) (non-electrogenic) activity"/>
    <property type="evidence" value="ECO:0007669"/>
    <property type="project" value="UniProtKB-UniRule"/>
</dbReference>
<evidence type="ECO:0000256" key="8">
    <source>
        <dbReference type="RuleBase" id="RU003639"/>
    </source>
</evidence>
<sequence>MNFGPIFLFLIAAGGVVFVALFLNRMLAPRKPNPEKLSTYECGEEAVGSPWIRFNTRFYVIALIFLVFDVEVLFLFPWAVNLKSLGMFAWIEMAVFIIILSVGLAYVWAKRDLEWIKPDSDEIQAALRQSSQTITDK</sequence>
<dbReference type="EC" id="7.1.1.-" evidence="7"/>
<gene>
    <name evidence="7" type="primary">nuoA</name>
    <name evidence="9" type="ORF">CEE37_02415</name>
</gene>
<dbReference type="PANTHER" id="PTHR11058">
    <property type="entry name" value="NADH-UBIQUINONE OXIDOREDUCTASE CHAIN 3"/>
    <property type="match status" value="1"/>
</dbReference>
<keyword evidence="7" id="KW-1003">Cell membrane</keyword>
<name>A0A532V604_UNCL8</name>
<evidence type="ECO:0000256" key="2">
    <source>
        <dbReference type="ARBA" id="ARBA00008472"/>
    </source>
</evidence>
<comment type="subcellular location">
    <subcellularLocation>
        <location evidence="7 8">Cell membrane</location>
        <topology evidence="7 8">Multi-pass membrane protein</topology>
    </subcellularLocation>
    <subcellularLocation>
        <location evidence="1">Membrane</location>
        <topology evidence="1">Multi-pass membrane protein</topology>
    </subcellularLocation>
</comment>
<dbReference type="GO" id="GO:0008137">
    <property type="term" value="F:NADH dehydrogenase (ubiquinone) activity"/>
    <property type="evidence" value="ECO:0007669"/>
    <property type="project" value="InterPro"/>
</dbReference>
<dbReference type="InterPro" id="IPR038430">
    <property type="entry name" value="NDAH_ubi_oxred_su3_sf"/>
</dbReference>
<dbReference type="HAMAP" id="MF_01394">
    <property type="entry name" value="NDH1_NuoA"/>
    <property type="match status" value="1"/>
</dbReference>
<organism evidence="9 10">
    <name type="scientific">candidate division LCP-89 bacterium B3_LCP</name>
    <dbReference type="NCBI Taxonomy" id="2012998"/>
    <lineage>
        <taxon>Bacteria</taxon>
        <taxon>Pseudomonadati</taxon>
        <taxon>Bacteria division LCP-89</taxon>
    </lineage>
</organism>
<keyword evidence="3 7" id="KW-0813">Transport</keyword>
<evidence type="ECO:0000256" key="4">
    <source>
        <dbReference type="ARBA" id="ARBA00022692"/>
    </source>
</evidence>
<proteinExistence type="inferred from homology"/>
<evidence type="ECO:0000256" key="1">
    <source>
        <dbReference type="ARBA" id="ARBA00004141"/>
    </source>
</evidence>
<dbReference type="AlphaFoldDB" id="A0A532V604"/>
<reference evidence="9 10" key="1">
    <citation type="submission" date="2017-06" db="EMBL/GenBank/DDBJ databases">
        <title>Novel microbial phyla capable of carbon fixation and sulfur reduction in deep-sea sediments.</title>
        <authorList>
            <person name="Huang J."/>
            <person name="Baker B."/>
            <person name="Wang Y."/>
        </authorList>
    </citation>
    <scope>NUCLEOTIDE SEQUENCE [LARGE SCALE GENOMIC DNA]</scope>
    <source>
        <strain evidence="9">B3_LCP</strain>
    </source>
</reference>
<evidence type="ECO:0000256" key="5">
    <source>
        <dbReference type="ARBA" id="ARBA00022989"/>
    </source>
</evidence>
<keyword evidence="6 7" id="KW-0472">Membrane</keyword>
<dbReference type="PANTHER" id="PTHR11058:SF9">
    <property type="entry name" value="NADH-UBIQUINONE OXIDOREDUCTASE CHAIN 3"/>
    <property type="match status" value="1"/>
</dbReference>
<keyword evidence="7" id="KW-1278">Translocase</keyword>
<keyword evidence="7 8" id="KW-0520">NAD</keyword>
<comment type="catalytic activity">
    <reaction evidence="7 8">
        <text>a quinone + NADH + 5 H(+)(in) = a quinol + NAD(+) + 4 H(+)(out)</text>
        <dbReference type="Rhea" id="RHEA:57888"/>
        <dbReference type="ChEBI" id="CHEBI:15378"/>
        <dbReference type="ChEBI" id="CHEBI:24646"/>
        <dbReference type="ChEBI" id="CHEBI:57540"/>
        <dbReference type="ChEBI" id="CHEBI:57945"/>
        <dbReference type="ChEBI" id="CHEBI:132124"/>
    </reaction>
</comment>
<keyword evidence="4 7" id="KW-0812">Transmembrane</keyword>
<comment type="caution">
    <text evidence="9">The sequence shown here is derived from an EMBL/GenBank/DDBJ whole genome shotgun (WGS) entry which is preliminary data.</text>
</comment>
<feature type="transmembrane region" description="Helical" evidence="7">
    <location>
        <begin position="6"/>
        <end position="23"/>
    </location>
</feature>
<comment type="subunit">
    <text evidence="7">NDH-1 is composed of 14 different subunits. Subunits NuoA, H, J, K, L, M, N constitute the membrane sector of the complex.</text>
</comment>
<evidence type="ECO:0000256" key="3">
    <source>
        <dbReference type="ARBA" id="ARBA00022448"/>
    </source>
</evidence>
<evidence type="ECO:0000256" key="7">
    <source>
        <dbReference type="HAMAP-Rule" id="MF_01394"/>
    </source>
</evidence>
<dbReference type="InterPro" id="IPR000440">
    <property type="entry name" value="NADH_UbQ/plastoQ_OxRdtase_su3"/>
</dbReference>